<feature type="compositionally biased region" description="Basic and acidic residues" evidence="5">
    <location>
        <begin position="1"/>
        <end position="11"/>
    </location>
</feature>
<dbReference type="Pfam" id="PF09685">
    <property type="entry name" value="MamF_MmsF"/>
    <property type="match status" value="1"/>
</dbReference>
<feature type="region of interest" description="Disordered" evidence="5">
    <location>
        <begin position="1"/>
        <end position="46"/>
    </location>
</feature>
<keyword evidence="3 6" id="KW-1133">Transmembrane helix</keyword>
<evidence type="ECO:0000256" key="1">
    <source>
        <dbReference type="ARBA" id="ARBA00004141"/>
    </source>
</evidence>
<evidence type="ECO:0000256" key="3">
    <source>
        <dbReference type="ARBA" id="ARBA00022989"/>
    </source>
</evidence>
<organism evidence="7 8">
    <name type="scientific">Haloferula chungangensis</name>
    <dbReference type="NCBI Taxonomy" id="1048331"/>
    <lineage>
        <taxon>Bacteria</taxon>
        <taxon>Pseudomonadati</taxon>
        <taxon>Verrucomicrobiota</taxon>
        <taxon>Verrucomicrobiia</taxon>
        <taxon>Verrucomicrobiales</taxon>
        <taxon>Verrucomicrobiaceae</taxon>
        <taxon>Haloferula</taxon>
    </lineage>
</organism>
<evidence type="ECO:0000256" key="5">
    <source>
        <dbReference type="SAM" id="MobiDB-lite"/>
    </source>
</evidence>
<name>A0ABW2L1X5_9BACT</name>
<evidence type="ECO:0000256" key="4">
    <source>
        <dbReference type="ARBA" id="ARBA00023136"/>
    </source>
</evidence>
<feature type="transmembrane region" description="Helical" evidence="6">
    <location>
        <begin position="103"/>
        <end position="124"/>
    </location>
</feature>
<proteinExistence type="predicted"/>
<keyword evidence="8" id="KW-1185">Reference proteome</keyword>
<reference evidence="8" key="1">
    <citation type="journal article" date="2019" name="Int. J. Syst. Evol. Microbiol.">
        <title>The Global Catalogue of Microorganisms (GCM) 10K type strain sequencing project: providing services to taxonomists for standard genome sequencing and annotation.</title>
        <authorList>
            <consortium name="The Broad Institute Genomics Platform"/>
            <consortium name="The Broad Institute Genome Sequencing Center for Infectious Disease"/>
            <person name="Wu L."/>
            <person name="Ma J."/>
        </authorList>
    </citation>
    <scope>NUCLEOTIDE SEQUENCE [LARGE SCALE GENOMIC DNA]</scope>
    <source>
        <strain evidence="8">CGMCC 4.1467</strain>
    </source>
</reference>
<evidence type="ECO:0000313" key="7">
    <source>
        <dbReference type="EMBL" id="MFC7335561.1"/>
    </source>
</evidence>
<dbReference type="RefSeq" id="WP_379707789.1">
    <property type="nucleotide sequence ID" value="NZ_JBHTBS010000001.1"/>
</dbReference>
<comment type="caution">
    <text evidence="7">The sequence shown here is derived from an EMBL/GenBank/DDBJ whole genome shotgun (WGS) entry which is preliminary data.</text>
</comment>
<keyword evidence="4 6" id="KW-0472">Membrane</keyword>
<evidence type="ECO:0000313" key="8">
    <source>
        <dbReference type="Proteomes" id="UP001596472"/>
    </source>
</evidence>
<evidence type="ECO:0000256" key="2">
    <source>
        <dbReference type="ARBA" id="ARBA00022692"/>
    </source>
</evidence>
<gene>
    <name evidence="7" type="ORF">ACFQY0_00110</name>
</gene>
<accession>A0ABW2L1X5</accession>
<evidence type="ECO:0000256" key="6">
    <source>
        <dbReference type="SAM" id="Phobius"/>
    </source>
</evidence>
<feature type="transmembrane region" description="Helical" evidence="6">
    <location>
        <begin position="58"/>
        <end position="83"/>
    </location>
</feature>
<comment type="subcellular location">
    <subcellularLocation>
        <location evidence="1">Membrane</location>
        <topology evidence="1">Multi-pass membrane protein</topology>
    </subcellularLocation>
</comment>
<dbReference type="EMBL" id="JBHTBS010000001">
    <property type="protein sequence ID" value="MFC7335561.1"/>
    <property type="molecule type" value="Genomic_DNA"/>
</dbReference>
<dbReference type="Proteomes" id="UP001596472">
    <property type="component" value="Unassembled WGS sequence"/>
</dbReference>
<protein>
    <submittedName>
        <fullName evidence="7">DUF4870 domain-containing protein</fullName>
    </submittedName>
</protein>
<feature type="transmembrane region" description="Helical" evidence="6">
    <location>
        <begin position="130"/>
        <end position="148"/>
    </location>
</feature>
<keyword evidence="2 6" id="KW-0812">Transmembrane</keyword>
<dbReference type="InterPro" id="IPR019109">
    <property type="entry name" value="MamF_MmsF"/>
</dbReference>
<sequence length="163" mass="17208">MNDESKGDEGVANHGDQSVGNGSDPASLEGNPNPYASSATPPSPGGVSINKEERNWALIAHLSSLSIFVGIPGFIGPLIVWLVKKDELPFASAQAKEALNFQITLFIYTVICIVLFITVVGALIAIPGLIALAIVEVVFTIIASIQAGEGKSYRYPMTIRLIA</sequence>